<protein>
    <submittedName>
        <fullName evidence="1">Uncharacterized protein</fullName>
    </submittedName>
</protein>
<sequence>MTITDPQDLWYISDVVNQVLDEKHELTDIKGVQAALKEVSLARGREIQINLVFEEDELKGFNFAFKQDPNNATPTICFKPTQLEMEVSEGNITPYKQRISTIDVARVEPRGHLTTYSSSHGEIIVSPPLQVDNLHVIQPENTDVLVGACNQFNKINPGLVRVAHQLASRNEIDGLLLTGVTLKAGVTLASSLQSENNPDIHTAGLGIVKRFQQVLPQEFIDLKAGEIPKAFSWNDSKSGKQYCFKFSGCCLDNHNEAVQPVKLQGFETKPGDNLMRPVFAATLIDSKYNQWSIEQCDFTPSQVRDLSIAVKPTLSNLSPVIANTGGDSFLDIEY</sequence>
<organism evidence="1 2">
    <name type="scientific">Dulcicalothrix desertica PCC 7102</name>
    <dbReference type="NCBI Taxonomy" id="232991"/>
    <lineage>
        <taxon>Bacteria</taxon>
        <taxon>Bacillati</taxon>
        <taxon>Cyanobacteriota</taxon>
        <taxon>Cyanophyceae</taxon>
        <taxon>Nostocales</taxon>
        <taxon>Calotrichaceae</taxon>
        <taxon>Dulcicalothrix</taxon>
    </lineage>
</organism>
<keyword evidence="2" id="KW-1185">Reference proteome</keyword>
<reference evidence="1" key="2">
    <citation type="journal article" date="2019" name="Genome Biol. Evol.">
        <title>Day and night: Metabolic profiles and evolutionary relationships of six axenic non-marine cyanobacteria.</title>
        <authorList>
            <person name="Will S.E."/>
            <person name="Henke P."/>
            <person name="Boedeker C."/>
            <person name="Huang S."/>
            <person name="Brinkmann H."/>
            <person name="Rohde M."/>
            <person name="Jarek M."/>
            <person name="Friedl T."/>
            <person name="Seufert S."/>
            <person name="Schumacher M."/>
            <person name="Overmann J."/>
            <person name="Neumann-Schaal M."/>
            <person name="Petersen J."/>
        </authorList>
    </citation>
    <scope>NUCLEOTIDE SEQUENCE [LARGE SCALE GENOMIC DNA]</scope>
    <source>
        <strain evidence="1">PCC 7102</strain>
    </source>
</reference>
<evidence type="ECO:0000313" key="2">
    <source>
        <dbReference type="Proteomes" id="UP000271624"/>
    </source>
</evidence>
<comment type="caution">
    <text evidence="1">The sequence shown here is derived from an EMBL/GenBank/DDBJ whole genome shotgun (WGS) entry which is preliminary data.</text>
</comment>
<accession>A0A433VD89</accession>
<dbReference type="AlphaFoldDB" id="A0A433VD89"/>
<dbReference type="EMBL" id="RSCL01000012">
    <property type="protein sequence ID" value="RUT04071.1"/>
    <property type="molecule type" value="Genomic_DNA"/>
</dbReference>
<name>A0A433VD89_9CYAN</name>
<evidence type="ECO:0000313" key="1">
    <source>
        <dbReference type="EMBL" id="RUT04071.1"/>
    </source>
</evidence>
<gene>
    <name evidence="1" type="ORF">DSM106972_049850</name>
</gene>
<proteinExistence type="predicted"/>
<reference evidence="1" key="1">
    <citation type="submission" date="2018-12" db="EMBL/GenBank/DDBJ databases">
        <authorList>
            <person name="Will S."/>
            <person name="Neumann-Schaal M."/>
            <person name="Henke P."/>
        </authorList>
    </citation>
    <scope>NUCLEOTIDE SEQUENCE</scope>
    <source>
        <strain evidence="1">PCC 7102</strain>
    </source>
</reference>
<dbReference type="Proteomes" id="UP000271624">
    <property type="component" value="Unassembled WGS sequence"/>
</dbReference>